<gene>
    <name evidence="4" type="ORF">DRF68_02760</name>
</gene>
<dbReference type="Pfam" id="PF13374">
    <property type="entry name" value="TPR_10"/>
    <property type="match status" value="2"/>
</dbReference>
<dbReference type="Proteomes" id="UP000256924">
    <property type="component" value="Unassembled WGS sequence"/>
</dbReference>
<dbReference type="PANTHER" id="PTHR45641:SF1">
    <property type="entry name" value="AAA+ ATPASE DOMAIN-CONTAINING PROTEIN"/>
    <property type="match status" value="1"/>
</dbReference>
<dbReference type="RefSeq" id="WP_116096553.1">
    <property type="nucleotide sequence ID" value="NZ_QNVU01000003.1"/>
</dbReference>
<evidence type="ECO:0000256" key="1">
    <source>
        <dbReference type="ARBA" id="ARBA00022737"/>
    </source>
</evidence>
<dbReference type="SUPFAM" id="SSF48452">
    <property type="entry name" value="TPR-like"/>
    <property type="match status" value="3"/>
</dbReference>
<dbReference type="InterPro" id="IPR011990">
    <property type="entry name" value="TPR-like_helical_dom_sf"/>
</dbReference>
<name>A0A3D9BGI8_9FLAO</name>
<proteinExistence type="predicted"/>
<evidence type="ECO:0000313" key="4">
    <source>
        <dbReference type="EMBL" id="REC52663.1"/>
    </source>
</evidence>
<dbReference type="PROSITE" id="PS50005">
    <property type="entry name" value="TPR"/>
    <property type="match status" value="1"/>
</dbReference>
<evidence type="ECO:0000256" key="3">
    <source>
        <dbReference type="PROSITE-ProRule" id="PRU00339"/>
    </source>
</evidence>
<organism evidence="4 5">
    <name type="scientific">Candidatus Chryseobacterium massiliense</name>
    <dbReference type="NCBI Taxonomy" id="204089"/>
    <lineage>
        <taxon>Bacteria</taxon>
        <taxon>Pseudomonadati</taxon>
        <taxon>Bacteroidota</taxon>
        <taxon>Flavobacteriia</taxon>
        <taxon>Flavobacteriales</taxon>
        <taxon>Weeksellaceae</taxon>
        <taxon>Chryseobacterium group</taxon>
        <taxon>Chryseobacterium</taxon>
    </lineage>
</organism>
<dbReference type="AlphaFoldDB" id="A0A3D9BGI8"/>
<dbReference type="Gene3D" id="1.25.40.10">
    <property type="entry name" value="Tetratricopeptide repeat domain"/>
    <property type="match status" value="2"/>
</dbReference>
<feature type="repeat" description="TPR" evidence="3">
    <location>
        <begin position="363"/>
        <end position="396"/>
    </location>
</feature>
<keyword evidence="5" id="KW-1185">Reference proteome</keyword>
<sequence>MLLKNNQEEEYSILLKAVKNEVFHFIVVQYNHYSLVRETQSLIQETYPNKKTQKINLLEEPAENLTALLLEDNSDIFFIENFQVLFQDENQSVAIGINQRRDKLSQKKGQIIAFLPSGNVLLRNFQKKMPDLSSITNLIIQLEEEQPKSTHLQNNLSPVIQNNDYDNIPDAETEIRRIEKRLSTLKEEPENSNLRIQLNLNLAKAYKFTGQYAKAKKQLEDLKKYAESIESSEELINSICNDLALVLQNLGDYPQAKIYLEKALNSDIKNFGEEHSTTAVSYSNLALVLQDLGDYKQAKIYLEKALNSAIKNFGEEHPTTAIRYSNLAVVLQDLGDYKQAKIYLEKALNSAIKNFGEEHPTTANRYSSLALVLKDLGDYQQAKIYLEKALNSDIKNFGEEHPNTAIRYSNLATVLKDLGDYQQAKIYLEKALLSDIKNFGEEHPTTAIRYSNLATVLQDLGDTQQAKIYLEKALAVFVKNLGEEHPHTKIAKGNLDFLNNVISKNKNDHTRP</sequence>
<keyword evidence="1" id="KW-0677">Repeat</keyword>
<evidence type="ECO:0000256" key="2">
    <source>
        <dbReference type="ARBA" id="ARBA00022803"/>
    </source>
</evidence>
<comment type="caution">
    <text evidence="4">The sequence shown here is derived from an EMBL/GenBank/DDBJ whole genome shotgun (WGS) entry which is preliminary data.</text>
</comment>
<keyword evidence="2 3" id="KW-0802">TPR repeat</keyword>
<dbReference type="PANTHER" id="PTHR45641">
    <property type="entry name" value="TETRATRICOPEPTIDE REPEAT PROTEIN (AFU_ORTHOLOGUE AFUA_6G03870)"/>
    <property type="match status" value="1"/>
</dbReference>
<protein>
    <submittedName>
        <fullName evidence="4">Uncharacterized protein</fullName>
    </submittedName>
</protein>
<dbReference type="EMBL" id="QNVU01000003">
    <property type="protein sequence ID" value="REC52663.1"/>
    <property type="molecule type" value="Genomic_DNA"/>
</dbReference>
<reference evidence="4 5" key="1">
    <citation type="journal article" date="2004" name="Emerg. Infect. Dis.">
        <title>Amoebae-resisting bacteria isolated from human nasal swabs by amoebal coculture.</title>
        <authorList>
            <person name="Greub G."/>
            <person name="La Scola B."/>
            <person name="Raoult D."/>
        </authorList>
    </citation>
    <scope>NUCLEOTIDE SEQUENCE [LARGE SCALE GENOMIC DNA]</scope>
    <source>
        <strain evidence="4 5">CCUG 51329</strain>
    </source>
</reference>
<dbReference type="Pfam" id="PF13424">
    <property type="entry name" value="TPR_12"/>
    <property type="match status" value="2"/>
</dbReference>
<dbReference type="Pfam" id="PF13181">
    <property type="entry name" value="TPR_8"/>
    <property type="match status" value="1"/>
</dbReference>
<dbReference type="SMART" id="SM00028">
    <property type="entry name" value="TPR"/>
    <property type="match status" value="7"/>
</dbReference>
<dbReference type="InterPro" id="IPR019734">
    <property type="entry name" value="TPR_rpt"/>
</dbReference>
<accession>A0A3D9BGI8</accession>
<evidence type="ECO:0000313" key="5">
    <source>
        <dbReference type="Proteomes" id="UP000256924"/>
    </source>
</evidence>